<dbReference type="PROSITE" id="PS51892">
    <property type="entry name" value="SUBTILASE"/>
    <property type="match status" value="1"/>
</dbReference>
<comment type="caution">
    <text evidence="8">The sequence shown here is derived from an EMBL/GenBank/DDBJ whole genome shotgun (WGS) entry which is preliminary data.</text>
</comment>
<evidence type="ECO:0000256" key="1">
    <source>
        <dbReference type="ARBA" id="ARBA00011073"/>
    </source>
</evidence>
<dbReference type="EMBL" id="LVVK01000006">
    <property type="protein sequence ID" value="OPB44813.1"/>
    <property type="molecule type" value="Genomic_DNA"/>
</dbReference>
<keyword evidence="3 5" id="KW-0378">Hydrolase</keyword>
<keyword evidence="4 5" id="KW-0720">Serine protease</keyword>
<keyword evidence="9" id="KW-1185">Reference proteome</keyword>
<name>A0A1T3CUR0_9HYPO</name>
<dbReference type="Proteomes" id="UP000191004">
    <property type="component" value="Unassembled WGS sequence"/>
</dbReference>
<dbReference type="PANTHER" id="PTHR43806:SF11">
    <property type="entry name" value="CEREVISIN-RELATED"/>
    <property type="match status" value="1"/>
</dbReference>
<proteinExistence type="inferred from homology"/>
<dbReference type="PRINTS" id="PR00723">
    <property type="entry name" value="SUBTILISIN"/>
</dbReference>
<dbReference type="InterPro" id="IPR036852">
    <property type="entry name" value="Peptidase_S8/S53_dom_sf"/>
</dbReference>
<accession>A0A1T3CUR0</accession>
<evidence type="ECO:0000313" key="9">
    <source>
        <dbReference type="Proteomes" id="UP000191004"/>
    </source>
</evidence>
<dbReference type="GO" id="GO:0004252">
    <property type="term" value="F:serine-type endopeptidase activity"/>
    <property type="evidence" value="ECO:0007669"/>
    <property type="project" value="UniProtKB-UniRule"/>
</dbReference>
<feature type="domain" description="Peptidase S8/S53" evidence="6">
    <location>
        <begin position="192"/>
        <end position="420"/>
    </location>
</feature>
<dbReference type="InterPro" id="IPR015500">
    <property type="entry name" value="Peptidase_S8_subtilisin-rel"/>
</dbReference>
<evidence type="ECO:0000259" key="7">
    <source>
        <dbReference type="Pfam" id="PF24476"/>
    </source>
</evidence>
<dbReference type="InterPro" id="IPR050131">
    <property type="entry name" value="Peptidase_S8_subtilisin-like"/>
</dbReference>
<comment type="similarity">
    <text evidence="1 5">Belongs to the peptidase S8 family.</text>
</comment>
<feature type="domain" description="DUF7580" evidence="7">
    <location>
        <begin position="2"/>
        <end position="114"/>
    </location>
</feature>
<feature type="active site" description="Charge relay system" evidence="5">
    <location>
        <position position="239"/>
    </location>
</feature>
<dbReference type="InterPro" id="IPR056002">
    <property type="entry name" value="DUF7580"/>
</dbReference>
<evidence type="ECO:0000256" key="4">
    <source>
        <dbReference type="ARBA" id="ARBA00022825"/>
    </source>
</evidence>
<feature type="active site" description="Charge relay system" evidence="5">
    <location>
        <position position="400"/>
    </location>
</feature>
<evidence type="ECO:0000256" key="2">
    <source>
        <dbReference type="ARBA" id="ARBA00022670"/>
    </source>
</evidence>
<dbReference type="PANTHER" id="PTHR43806">
    <property type="entry name" value="PEPTIDASE S8"/>
    <property type="match status" value="1"/>
</dbReference>
<evidence type="ECO:0000259" key="6">
    <source>
        <dbReference type="Pfam" id="PF00082"/>
    </source>
</evidence>
<keyword evidence="2 5" id="KW-0645">Protease</keyword>
<dbReference type="CDD" id="cd00306">
    <property type="entry name" value="Peptidases_S8_S53"/>
    <property type="match status" value="1"/>
</dbReference>
<evidence type="ECO:0000313" key="8">
    <source>
        <dbReference type="EMBL" id="OPB44813.1"/>
    </source>
</evidence>
<reference evidence="8 9" key="1">
    <citation type="submission" date="2016-04" db="EMBL/GenBank/DDBJ databases">
        <title>Multiple horizontal gene transfer events from other fungi enriched the ability of the initially mycotrophic fungus Trichoderma (Ascomycota) to feed on dead plant biomass.</title>
        <authorList>
            <person name="Atanasova L."/>
            <person name="Chenthamara K."/>
            <person name="Zhang J."/>
            <person name="Grujic M."/>
            <person name="Henrissat B."/>
            <person name="Kuo A."/>
            <person name="Aertz A."/>
            <person name="Salamov A."/>
            <person name="Lipzen A."/>
            <person name="Labutti K."/>
            <person name="Barry K."/>
            <person name="Miao Y."/>
            <person name="Rahimi M.J."/>
            <person name="Shen Q."/>
            <person name="Grigoriev I.V."/>
            <person name="Kubicek C.P."/>
            <person name="Druzhinina I.S."/>
        </authorList>
    </citation>
    <scope>NUCLEOTIDE SEQUENCE [LARGE SCALE GENOMIC DNA]</scope>
    <source>
        <strain evidence="8 9">NJAU 4742</strain>
    </source>
</reference>
<dbReference type="OrthoDB" id="206201at2759"/>
<dbReference type="SUPFAM" id="SSF52743">
    <property type="entry name" value="Subtilisin-like"/>
    <property type="match status" value="1"/>
</dbReference>
<organism evidence="8 9">
    <name type="scientific">Trichoderma guizhouense</name>
    <dbReference type="NCBI Taxonomy" id="1491466"/>
    <lineage>
        <taxon>Eukaryota</taxon>
        <taxon>Fungi</taxon>
        <taxon>Dikarya</taxon>
        <taxon>Ascomycota</taxon>
        <taxon>Pezizomycotina</taxon>
        <taxon>Sordariomycetes</taxon>
        <taxon>Hypocreomycetidae</taxon>
        <taxon>Hypocreales</taxon>
        <taxon>Hypocreaceae</taxon>
        <taxon>Trichoderma</taxon>
    </lineage>
</organism>
<dbReference type="InterPro" id="IPR000209">
    <property type="entry name" value="Peptidase_S8/S53_dom"/>
</dbReference>
<gene>
    <name evidence="8" type="ORF">A0O28_0089510</name>
</gene>
<feature type="active site" description="Charge relay system" evidence="5">
    <location>
        <position position="200"/>
    </location>
</feature>
<evidence type="ECO:0000256" key="5">
    <source>
        <dbReference type="PROSITE-ProRule" id="PRU01240"/>
    </source>
</evidence>
<evidence type="ECO:0000256" key="3">
    <source>
        <dbReference type="ARBA" id="ARBA00022801"/>
    </source>
</evidence>
<dbReference type="GO" id="GO:0006508">
    <property type="term" value="P:proteolysis"/>
    <property type="evidence" value="ECO:0007669"/>
    <property type="project" value="UniProtKB-KW"/>
</dbReference>
<dbReference type="AlphaFoldDB" id="A0A1T3CUR0"/>
<protein>
    <submittedName>
        <fullName evidence="8">Uncharacterized protein</fullName>
    </submittedName>
</protein>
<dbReference type="Pfam" id="PF24476">
    <property type="entry name" value="DUF7580"/>
    <property type="match status" value="1"/>
</dbReference>
<dbReference type="Gene3D" id="3.40.50.200">
    <property type="entry name" value="Peptidase S8/S53 domain"/>
    <property type="match status" value="1"/>
</dbReference>
<dbReference type="Pfam" id="PF00082">
    <property type="entry name" value="Peptidase_S8"/>
    <property type="match status" value="1"/>
</dbReference>
<sequence length="438" mass="49808">MSWRLQDESSIQKPTKELRYDTQLLNFARLLIEIHTWKRLHFTPEPESEEELRSRLKSYIEVNFNSERELEFISALRGCLNHVGYIGAAAKDEPERIQVHVFETIVQPLHRYLGSPELPKTQWIAMPSSNESALDDSNQSENALSMYDSRYEEQPERRSPYEKMFWTKMEEFLGKYIRPLALSDDFRRWPKEKVRIAVIDSGVRREDAEIAVAESTQRIRGYRNFTSSDLDDCEDQIGHGTMVAHLLLTVAPEAELYIAKVLDQKTMSKTQLHRIAEAIKWAVLEWDVDIISLSPALSEEHYDINEELTQAVSPSSRKAKAKLVFAAAGKQGPNEPQTWPANKSGVIAVHATYWSGEGAKFNPNPRSRLNLSTLGHNIEMPCSDPANPDERKNVYISGSSFATPIAAGIAANVLEFARHSLELTDRSKDLIYSHHGVS</sequence>